<feature type="region of interest" description="Disordered" evidence="4">
    <location>
        <begin position="869"/>
        <end position="957"/>
    </location>
</feature>
<keyword evidence="7" id="KW-1185">Reference proteome</keyword>
<feature type="compositionally biased region" description="Low complexity" evidence="4">
    <location>
        <begin position="881"/>
        <end position="894"/>
    </location>
</feature>
<evidence type="ECO:0000256" key="3">
    <source>
        <dbReference type="ARBA" id="ARBA00023180"/>
    </source>
</evidence>
<dbReference type="SUPFAM" id="SSF49313">
    <property type="entry name" value="Cadherin-like"/>
    <property type="match status" value="2"/>
</dbReference>
<keyword evidence="1" id="KW-0732">Signal</keyword>
<dbReference type="PROSITE" id="PS50268">
    <property type="entry name" value="CADHERIN_2"/>
    <property type="match status" value="2"/>
</dbReference>
<dbReference type="GO" id="GO:0009653">
    <property type="term" value="P:anatomical structure morphogenesis"/>
    <property type="evidence" value="ECO:0007669"/>
    <property type="project" value="TreeGrafter"/>
</dbReference>
<feature type="compositionally biased region" description="Low complexity" evidence="4">
    <location>
        <begin position="51"/>
        <end position="73"/>
    </location>
</feature>
<dbReference type="PRINTS" id="PR00205">
    <property type="entry name" value="CADHERIN"/>
</dbReference>
<dbReference type="InterPro" id="IPR025592">
    <property type="entry name" value="DUF4347"/>
</dbReference>
<evidence type="ECO:0000259" key="5">
    <source>
        <dbReference type="PROSITE" id="PS50268"/>
    </source>
</evidence>
<dbReference type="CDD" id="cd11304">
    <property type="entry name" value="Cadherin_repeat"/>
    <property type="match status" value="2"/>
</dbReference>
<dbReference type="STRING" id="1742973.COMA2_210032"/>
<dbReference type="Pfam" id="PF14252">
    <property type="entry name" value="DUF4347"/>
    <property type="match status" value="1"/>
</dbReference>
<dbReference type="OrthoDB" id="9816366at2"/>
<dbReference type="InterPro" id="IPR039005">
    <property type="entry name" value="CSPG_rpt"/>
</dbReference>
<dbReference type="PANTHER" id="PTHR45739">
    <property type="entry name" value="MATRIX PROTEIN, PUTATIVE-RELATED"/>
    <property type="match status" value="1"/>
</dbReference>
<evidence type="ECO:0000256" key="1">
    <source>
        <dbReference type="ARBA" id="ARBA00022729"/>
    </source>
</evidence>
<dbReference type="NCBIfam" id="TIGR01965">
    <property type="entry name" value="VCBS_repeat"/>
    <property type="match status" value="1"/>
</dbReference>
<protein>
    <recommendedName>
        <fullName evidence="5">Cadherin domain-containing protein</fullName>
    </recommendedName>
</protein>
<dbReference type="AlphaFoldDB" id="A0A0S4LJY7"/>
<dbReference type="Proteomes" id="UP000198736">
    <property type="component" value="Unassembled WGS sequence"/>
</dbReference>
<evidence type="ECO:0000256" key="4">
    <source>
        <dbReference type="SAM" id="MobiDB-lite"/>
    </source>
</evidence>
<organism evidence="6 7">
    <name type="scientific">Candidatus Nitrospira nitrificans</name>
    <dbReference type="NCBI Taxonomy" id="1742973"/>
    <lineage>
        <taxon>Bacteria</taxon>
        <taxon>Pseudomonadati</taxon>
        <taxon>Nitrospirota</taxon>
        <taxon>Nitrospiria</taxon>
        <taxon>Nitrospirales</taxon>
        <taxon>Nitrospiraceae</taxon>
        <taxon>Nitrospira</taxon>
    </lineage>
</organism>
<feature type="domain" description="Cadherin" evidence="5">
    <location>
        <begin position="764"/>
        <end position="875"/>
    </location>
</feature>
<dbReference type="Pfam" id="PF16184">
    <property type="entry name" value="Cadherin_3"/>
    <property type="match status" value="1"/>
</dbReference>
<reference evidence="7" key="1">
    <citation type="submission" date="2015-10" db="EMBL/GenBank/DDBJ databases">
        <authorList>
            <person name="Luecker S."/>
            <person name="Luecker S."/>
        </authorList>
    </citation>
    <scope>NUCLEOTIDE SEQUENCE [LARGE SCALE GENOMIC DNA]</scope>
</reference>
<feature type="region of interest" description="Disordered" evidence="4">
    <location>
        <begin position="51"/>
        <end position="77"/>
    </location>
</feature>
<dbReference type="GO" id="GO:0016020">
    <property type="term" value="C:membrane"/>
    <property type="evidence" value="ECO:0007669"/>
    <property type="project" value="InterPro"/>
</dbReference>
<dbReference type="Pfam" id="PF00028">
    <property type="entry name" value="Cadherin"/>
    <property type="match status" value="1"/>
</dbReference>
<proteinExistence type="predicted"/>
<dbReference type="InterPro" id="IPR002126">
    <property type="entry name" value="Cadherin-like_dom"/>
</dbReference>
<name>A0A0S4LJY7_9BACT</name>
<dbReference type="PANTHER" id="PTHR45739:SF1">
    <property type="entry name" value="EXTRACELLULAR MATRIX ORGANIZING PROTEIN FRAS1"/>
    <property type="match status" value="1"/>
</dbReference>
<dbReference type="SMART" id="SM00112">
    <property type="entry name" value="CA"/>
    <property type="match status" value="2"/>
</dbReference>
<evidence type="ECO:0000313" key="7">
    <source>
        <dbReference type="Proteomes" id="UP000198736"/>
    </source>
</evidence>
<gene>
    <name evidence="6" type="ORF">COMA2_210032</name>
</gene>
<evidence type="ECO:0000256" key="2">
    <source>
        <dbReference type="ARBA" id="ARBA00022737"/>
    </source>
</evidence>
<dbReference type="GO" id="GO:0005509">
    <property type="term" value="F:calcium ion binding"/>
    <property type="evidence" value="ECO:0007669"/>
    <property type="project" value="InterPro"/>
</dbReference>
<keyword evidence="2" id="KW-0677">Repeat</keyword>
<dbReference type="InterPro" id="IPR015919">
    <property type="entry name" value="Cadherin-like_sf"/>
</dbReference>
<dbReference type="EMBL" id="CZPZ01000014">
    <property type="protein sequence ID" value="CUS36235.1"/>
    <property type="molecule type" value="Genomic_DNA"/>
</dbReference>
<feature type="compositionally biased region" description="Basic and acidic residues" evidence="4">
    <location>
        <begin position="935"/>
        <end position="949"/>
    </location>
</feature>
<feature type="region of interest" description="Disordered" evidence="4">
    <location>
        <begin position="1"/>
        <end position="34"/>
    </location>
</feature>
<dbReference type="Pfam" id="PF17803">
    <property type="entry name" value="Cadherin_4"/>
    <property type="match status" value="1"/>
</dbReference>
<dbReference type="InterPro" id="IPR010221">
    <property type="entry name" value="VCBS_dom"/>
</dbReference>
<dbReference type="InterPro" id="IPR051561">
    <property type="entry name" value="FRAS1_ECM"/>
</dbReference>
<accession>A0A0S4LJY7</accession>
<dbReference type="Gene3D" id="2.60.40.60">
    <property type="entry name" value="Cadherins"/>
    <property type="match status" value="2"/>
</dbReference>
<dbReference type="PROSITE" id="PS51854">
    <property type="entry name" value="CSPG"/>
    <property type="match status" value="1"/>
</dbReference>
<dbReference type="RefSeq" id="WP_090897710.1">
    <property type="nucleotide sequence ID" value="NZ_CZPZ01000014.1"/>
</dbReference>
<sequence length="1077" mass="109564">MLFRKKPKPTSADIKPQPARETPETPRTKQSLLSLEPRLMFDAAAATTAAEVNQEQVAQEQAESAVSAEGSGEPNMGVSESQALLQAIMTYNSGESTTEVVFVDPTVPNYRELLNGMNPNIEVIMFDGGQDGVEQMASALAGRTGIDAIHVISHGDVGALQLGTGTLNIDSMSGQYVDELATIRQALSGQADILVYGCDFAEGDVGQAAVNQLALLTGADVAASTDDTGYAGLGGDWDLEIQTGTVETEVAIDYHTQVDWVGLLAGETPPTITNLSGDTRAYSEGAGAVVIESGNAVVADVDSTNFDTGTLSVSIPAGGDPAEDVLSIRHQGTGVGQIGVSGSTVTYGGVTIGTVTGGSGGSNLVITFNASATPTAVTALVRNITYQNTDTAAPTTGARTVRFALTDGDGGASPTYDTTVTVTAVNDAPTDLSLSGDTVAENASNGTVVGIVSGTDPDSGDAKTYSLTDTAGGRFAINSATGEITVADGSLLNYETAMSHSVTVRVTDSGGLTYDEAFTINLINVNEAPTGADATVTVTEDAAHTFTSGNFGFSDVDAGDSLSAVRIDTLPGAGMLTLSGTSVTAGQIITVADLTAGNLAFTPSADANGTGYATFTFSVRDSNNAYDATPNTLTIDVTPVNDAPMVAVNSGSTVAEGGTDTIGSGELTVTDVEHAAAQLTYSIGTGPAYGRLELTTAPGVSTSTFTQADIAANRLVYVHDGSETTSDSFTFTVSDGAGGTLGATTMTLTITPVNDTPTITSGGGASTAAVNVAENVSAVTIVTGADVDLPAQALTYDISGGPDQALFTIDAVTGALSFTASPNFEVATDANGDNVYVVQVQVIDSQGASTTQTIQVTVTDVAERTPTTSLIPPVLLPTTPPSQTGPGLVASSPLSPSPAEPSTDAFSPSPILPGSRVRTADFRPPSPVLLATDSQADRSDSRLSDDLRKPMNPAKDQPLFTVLPVEPAPVLVPEPPEGQPSVSELLLAKLDELAVSLDHTVGVSEERHGLITRIVALTGTTLSVGFISWAIRNGALLAGFKATLSPGGTLARSRSVRSAEVSMNAGVKKPSASGSVK</sequence>
<feature type="domain" description="Cadherin" evidence="5">
    <location>
        <begin position="438"/>
        <end position="531"/>
    </location>
</feature>
<dbReference type="GO" id="GO:0007156">
    <property type="term" value="P:homophilic cell adhesion via plasma membrane adhesion molecules"/>
    <property type="evidence" value="ECO:0007669"/>
    <property type="project" value="InterPro"/>
</dbReference>
<evidence type="ECO:0000313" key="6">
    <source>
        <dbReference type="EMBL" id="CUS36235.1"/>
    </source>
</evidence>
<keyword evidence="3" id="KW-0325">Glycoprotein</keyword>
<dbReference type="InterPro" id="IPR040853">
    <property type="entry name" value="RapA2_cadherin-like"/>
</dbReference>